<dbReference type="GO" id="GO:0009231">
    <property type="term" value="P:riboflavin biosynthetic process"/>
    <property type="evidence" value="ECO:0007669"/>
    <property type="project" value="UniProtKB-KW"/>
</dbReference>
<dbReference type="Pfam" id="PF00383">
    <property type="entry name" value="dCMP_cyt_deam_1"/>
    <property type="match status" value="1"/>
</dbReference>
<keyword evidence="11" id="KW-0511">Multifunctional enzyme</keyword>
<evidence type="ECO:0000313" key="18">
    <source>
        <dbReference type="EMBL" id="GGD14695.1"/>
    </source>
</evidence>
<evidence type="ECO:0000256" key="1">
    <source>
        <dbReference type="ARBA" id="ARBA00002151"/>
    </source>
</evidence>
<dbReference type="PANTHER" id="PTHR38011">
    <property type="entry name" value="DIHYDROFOLATE REDUCTASE FAMILY PROTEIN (AFU_ORTHOLOGUE AFUA_8G06820)"/>
    <property type="match status" value="1"/>
</dbReference>
<evidence type="ECO:0000256" key="10">
    <source>
        <dbReference type="ARBA" id="ARBA00023002"/>
    </source>
</evidence>
<evidence type="ECO:0000259" key="17">
    <source>
        <dbReference type="PROSITE" id="PS51747"/>
    </source>
</evidence>
<evidence type="ECO:0000256" key="13">
    <source>
        <dbReference type="PIRSR" id="PIRSR006769-1"/>
    </source>
</evidence>
<reference evidence="18" key="2">
    <citation type="submission" date="2020-09" db="EMBL/GenBank/DDBJ databases">
        <authorList>
            <person name="Sun Q."/>
            <person name="Zhou Y."/>
        </authorList>
    </citation>
    <scope>NUCLEOTIDE SEQUENCE</scope>
    <source>
        <strain evidence="18">CGMCC 1.15493</strain>
    </source>
</reference>
<evidence type="ECO:0000313" key="19">
    <source>
        <dbReference type="Proteomes" id="UP000613160"/>
    </source>
</evidence>
<evidence type="ECO:0000256" key="14">
    <source>
        <dbReference type="PIRSR" id="PIRSR006769-2"/>
    </source>
</evidence>
<protein>
    <recommendedName>
        <fullName evidence="12">Riboflavin biosynthesis protein RibD</fullName>
    </recommendedName>
    <domain>
        <recommendedName>
            <fullName evidence="12">Diaminohydroxyphosphoribosylaminopyrimidine deaminase</fullName>
            <shortName evidence="12">DRAP deaminase</shortName>
            <ecNumber evidence="12">3.5.4.26</ecNumber>
        </recommendedName>
        <alternativeName>
            <fullName evidence="12">Riboflavin-specific deaminase</fullName>
        </alternativeName>
    </domain>
    <domain>
        <recommendedName>
            <fullName evidence="12">5-amino-6-(5-phosphoribosylamino)uracil reductase</fullName>
            <ecNumber evidence="12">1.1.1.193</ecNumber>
        </recommendedName>
        <alternativeName>
            <fullName evidence="12">HTP reductase</fullName>
        </alternativeName>
    </domain>
</protein>
<dbReference type="PROSITE" id="PS00903">
    <property type="entry name" value="CYT_DCMP_DEAMINASES_1"/>
    <property type="match status" value="1"/>
</dbReference>
<organism evidence="18 19">
    <name type="scientific">Aureimonas glaciei</name>
    <dbReference type="NCBI Taxonomy" id="1776957"/>
    <lineage>
        <taxon>Bacteria</taxon>
        <taxon>Pseudomonadati</taxon>
        <taxon>Pseudomonadota</taxon>
        <taxon>Alphaproteobacteria</taxon>
        <taxon>Hyphomicrobiales</taxon>
        <taxon>Aurantimonadaceae</taxon>
        <taxon>Aureimonas</taxon>
    </lineage>
</organism>
<comment type="catalytic activity">
    <reaction evidence="12">
        <text>2,5-diamino-6-hydroxy-4-(5-phosphoribosylamino)-pyrimidine + H2O + H(+) = 5-amino-6-(5-phospho-D-ribosylamino)uracil + NH4(+)</text>
        <dbReference type="Rhea" id="RHEA:21868"/>
        <dbReference type="ChEBI" id="CHEBI:15377"/>
        <dbReference type="ChEBI" id="CHEBI:15378"/>
        <dbReference type="ChEBI" id="CHEBI:28938"/>
        <dbReference type="ChEBI" id="CHEBI:58453"/>
        <dbReference type="ChEBI" id="CHEBI:58614"/>
        <dbReference type="EC" id="3.5.4.26"/>
    </reaction>
</comment>
<dbReference type="InterPro" id="IPR024072">
    <property type="entry name" value="DHFR-like_dom_sf"/>
</dbReference>
<gene>
    <name evidence="18" type="ORF">GCM10011335_16810</name>
</gene>
<evidence type="ECO:0000256" key="5">
    <source>
        <dbReference type="ARBA" id="ARBA00007417"/>
    </source>
</evidence>
<dbReference type="InterPro" id="IPR050765">
    <property type="entry name" value="Riboflavin_Biosynth_HTPR"/>
</dbReference>
<comment type="pathway">
    <text evidence="3 12">Cofactor biosynthesis; riboflavin biosynthesis; 5-amino-6-(D-ribitylamino)uracil from GTP: step 3/4.</text>
</comment>
<evidence type="ECO:0000256" key="15">
    <source>
        <dbReference type="PIRSR" id="PIRSR006769-3"/>
    </source>
</evidence>
<reference evidence="18" key="1">
    <citation type="journal article" date="2014" name="Int. J. Syst. Evol. Microbiol.">
        <title>Complete genome sequence of Corynebacterium casei LMG S-19264T (=DSM 44701T), isolated from a smear-ripened cheese.</title>
        <authorList>
            <consortium name="US DOE Joint Genome Institute (JGI-PGF)"/>
            <person name="Walter F."/>
            <person name="Albersmeier A."/>
            <person name="Kalinowski J."/>
            <person name="Ruckert C."/>
        </authorList>
    </citation>
    <scope>NUCLEOTIDE SEQUENCE</scope>
    <source>
        <strain evidence="18">CGMCC 1.15493</strain>
    </source>
</reference>
<feature type="binding site" evidence="15">
    <location>
        <position position="82"/>
    </location>
    <ligand>
        <name>Zn(2+)</name>
        <dbReference type="ChEBI" id="CHEBI:29105"/>
        <note>catalytic</note>
    </ligand>
</feature>
<dbReference type="InterPro" id="IPR016193">
    <property type="entry name" value="Cytidine_deaminase-like"/>
</dbReference>
<feature type="binding site" evidence="15">
    <location>
        <position position="107"/>
    </location>
    <ligand>
        <name>Zn(2+)</name>
        <dbReference type="ChEBI" id="CHEBI:29105"/>
        <note>catalytic</note>
    </ligand>
</feature>
<feature type="domain" description="CMP/dCMP-type deaminase" evidence="17">
    <location>
        <begin position="29"/>
        <end position="154"/>
    </location>
</feature>
<dbReference type="InterPro" id="IPR004794">
    <property type="entry name" value="Eubact_RibD"/>
</dbReference>
<feature type="binding site" evidence="14">
    <location>
        <position position="327"/>
    </location>
    <ligand>
        <name>substrate</name>
    </ligand>
</feature>
<feature type="binding site" evidence="14">
    <location>
        <begin position="329"/>
        <end position="335"/>
    </location>
    <ligand>
        <name>NADP(+)</name>
        <dbReference type="ChEBI" id="CHEBI:58349"/>
    </ligand>
</feature>
<keyword evidence="9 12" id="KW-0521">NADP</keyword>
<dbReference type="SUPFAM" id="SSF53597">
    <property type="entry name" value="Dihydrofolate reductase-like"/>
    <property type="match status" value="1"/>
</dbReference>
<dbReference type="InterPro" id="IPR002734">
    <property type="entry name" value="RibDG_C"/>
</dbReference>
<dbReference type="GO" id="GO:0008270">
    <property type="term" value="F:zinc ion binding"/>
    <property type="evidence" value="ECO:0007669"/>
    <property type="project" value="InterPro"/>
</dbReference>
<dbReference type="AlphaFoldDB" id="A0A916XW94"/>
<comment type="cofactor">
    <cofactor evidence="12 15">
        <name>Zn(2+)</name>
        <dbReference type="ChEBI" id="CHEBI:29105"/>
    </cofactor>
    <text evidence="12 15">Binds 1 zinc ion.</text>
</comment>
<feature type="binding site" evidence="14">
    <location>
        <position position="228"/>
    </location>
    <ligand>
        <name>NADP(+)</name>
        <dbReference type="ChEBI" id="CHEBI:58349"/>
    </ligand>
</feature>
<dbReference type="GO" id="GO:0008703">
    <property type="term" value="F:5-amino-6-(5-phosphoribosylamino)uracil reductase activity"/>
    <property type="evidence" value="ECO:0007669"/>
    <property type="project" value="UniProtKB-EC"/>
</dbReference>
<dbReference type="CDD" id="cd01284">
    <property type="entry name" value="Riboflavin_deaminase-reductase"/>
    <property type="match status" value="1"/>
</dbReference>
<comment type="function">
    <text evidence="1 12">Converts 2,5-diamino-6-(ribosylamino)-4(3h)-pyrimidinone 5'-phosphate into 5-amino-6-(ribosylamino)-2,4(1h,3h)-pyrimidinedione 5'-phosphate.</text>
</comment>
<evidence type="ECO:0000256" key="12">
    <source>
        <dbReference type="PIRNR" id="PIRNR006769"/>
    </source>
</evidence>
<feature type="binding site" evidence="14">
    <location>
        <position position="216"/>
    </location>
    <ligand>
        <name>substrate</name>
    </ligand>
</feature>
<feature type="binding site" evidence="14">
    <location>
        <position position="232"/>
    </location>
    <ligand>
        <name>NADP(+)</name>
        <dbReference type="ChEBI" id="CHEBI:58349"/>
    </ligand>
</feature>
<dbReference type="SUPFAM" id="SSF53927">
    <property type="entry name" value="Cytidine deaminase-like"/>
    <property type="match status" value="1"/>
</dbReference>
<dbReference type="InterPro" id="IPR002125">
    <property type="entry name" value="CMP_dCMP_dom"/>
</dbReference>
<dbReference type="EMBL" id="BMJJ01000003">
    <property type="protein sequence ID" value="GGD14695.1"/>
    <property type="molecule type" value="Genomic_DNA"/>
</dbReference>
<dbReference type="GO" id="GO:0008835">
    <property type="term" value="F:diaminohydroxyphosphoribosylaminopyrimidine deaminase activity"/>
    <property type="evidence" value="ECO:0007669"/>
    <property type="project" value="UniProtKB-EC"/>
</dbReference>
<dbReference type="Pfam" id="PF01872">
    <property type="entry name" value="RibD_C"/>
    <property type="match status" value="1"/>
</dbReference>
<keyword evidence="19" id="KW-1185">Reference proteome</keyword>
<feature type="region of interest" description="Disordered" evidence="16">
    <location>
        <begin position="1"/>
        <end position="29"/>
    </location>
</feature>
<name>A0A916XW94_9HYPH</name>
<comment type="similarity">
    <text evidence="5 12">In the C-terminal section; belongs to the HTP reductase family.</text>
</comment>
<keyword evidence="10 12" id="KW-0560">Oxidoreductase</keyword>
<evidence type="ECO:0000256" key="16">
    <source>
        <dbReference type="SAM" id="MobiDB-lite"/>
    </source>
</evidence>
<comment type="caution">
    <text evidence="18">The sequence shown here is derived from an EMBL/GenBank/DDBJ whole genome shotgun (WGS) entry which is preliminary data.</text>
</comment>
<evidence type="ECO:0000256" key="11">
    <source>
        <dbReference type="ARBA" id="ARBA00023268"/>
    </source>
</evidence>
<evidence type="ECO:0000256" key="6">
    <source>
        <dbReference type="ARBA" id="ARBA00022619"/>
    </source>
</evidence>
<keyword evidence="7 12" id="KW-0479">Metal-binding</keyword>
<evidence type="ECO:0000256" key="9">
    <source>
        <dbReference type="ARBA" id="ARBA00022857"/>
    </source>
</evidence>
<evidence type="ECO:0000256" key="3">
    <source>
        <dbReference type="ARBA" id="ARBA00004910"/>
    </source>
</evidence>
<proteinExistence type="inferred from homology"/>
<dbReference type="PROSITE" id="PS51747">
    <property type="entry name" value="CYT_DCMP_DEAMINASES_2"/>
    <property type="match status" value="1"/>
</dbReference>
<accession>A0A916XW94</accession>
<keyword evidence="8 12" id="KW-0862">Zinc</keyword>
<dbReference type="PIRSF" id="PIRSF006769">
    <property type="entry name" value="RibD"/>
    <property type="match status" value="1"/>
</dbReference>
<dbReference type="InterPro" id="IPR016192">
    <property type="entry name" value="APOBEC/CMP_deaminase_Zn-bd"/>
</dbReference>
<feature type="active site" description="Proton donor" evidence="13">
    <location>
        <position position="84"/>
    </location>
</feature>
<comment type="similarity">
    <text evidence="4 12">In the N-terminal section; belongs to the cytidine and deoxycytidylate deaminase family.</text>
</comment>
<comment type="pathway">
    <text evidence="2 12">Cofactor biosynthesis; riboflavin biosynthesis; 5-amino-6-(D-ribitylamino)uracil from GTP: step 2/4.</text>
</comment>
<sequence length="393" mass="40797">MTPADGTDGAGPSAEPGFEESGRASPVTDLDRRFMAATIRLSERHVGLTGTNPSVGTLIVRDDGDGPVIVGRGITAPGGRPHAETIALTEAGDLAIGATAYVTLEPCAHHGRTPPCAEALVRAGIARVVAAAGDPDPRVSGRGHAILRAGGISVVPHLLADEARQPMSGYLARLTRKRPEVTLKLAVSRDGMIGRRGGGQVAITGPVANAQTHLLRARHDAILVGAGTIHEDDPALTCRLPGLESRSPLRIVLDAGLRTALSSRLVRTASETPTAFAVLGDPAAAAAFRAAGCELIACEAEPGTDRIALEELLDDLAARGISSLLVEGGAQTARSFLEQNLVDRIVLVTGDTLVGAGGIASPLVPSDMPADFRAGRQLQLGPDLWREYERRTF</sequence>
<dbReference type="Gene3D" id="3.40.140.10">
    <property type="entry name" value="Cytidine Deaminase, domain 2"/>
    <property type="match status" value="1"/>
</dbReference>
<feature type="binding site" evidence="14">
    <location>
        <position position="236"/>
    </location>
    <ligand>
        <name>substrate</name>
    </ligand>
</feature>
<keyword evidence="6 12" id="KW-0686">Riboflavin biosynthesis</keyword>
<evidence type="ECO:0000256" key="4">
    <source>
        <dbReference type="ARBA" id="ARBA00005259"/>
    </source>
</evidence>
<feature type="binding site" evidence="14">
    <location>
        <position position="239"/>
    </location>
    <ligand>
        <name>substrate</name>
    </ligand>
</feature>
<dbReference type="EC" id="1.1.1.193" evidence="12"/>
<feature type="binding site" evidence="14">
    <location>
        <position position="186"/>
    </location>
    <ligand>
        <name>NADP(+)</name>
        <dbReference type="ChEBI" id="CHEBI:58349"/>
    </ligand>
</feature>
<evidence type="ECO:0000256" key="7">
    <source>
        <dbReference type="ARBA" id="ARBA00022723"/>
    </source>
</evidence>
<keyword evidence="12" id="KW-0378">Hydrolase</keyword>
<dbReference type="Proteomes" id="UP000613160">
    <property type="component" value="Unassembled WGS sequence"/>
</dbReference>
<dbReference type="EC" id="3.5.4.26" evidence="12"/>
<dbReference type="PANTHER" id="PTHR38011:SF7">
    <property type="entry name" value="2,5-DIAMINO-6-RIBOSYLAMINO-4(3H)-PYRIMIDINONE 5'-PHOSPHATE REDUCTASE"/>
    <property type="match status" value="1"/>
</dbReference>
<evidence type="ECO:0000256" key="2">
    <source>
        <dbReference type="ARBA" id="ARBA00004882"/>
    </source>
</evidence>
<comment type="catalytic activity">
    <reaction evidence="12">
        <text>5-amino-6-(5-phospho-D-ribitylamino)uracil + NADP(+) = 5-amino-6-(5-phospho-D-ribosylamino)uracil + NADPH + H(+)</text>
        <dbReference type="Rhea" id="RHEA:17845"/>
        <dbReference type="ChEBI" id="CHEBI:15378"/>
        <dbReference type="ChEBI" id="CHEBI:57783"/>
        <dbReference type="ChEBI" id="CHEBI:58349"/>
        <dbReference type="ChEBI" id="CHEBI:58421"/>
        <dbReference type="ChEBI" id="CHEBI:58453"/>
        <dbReference type="EC" id="1.1.1.193"/>
    </reaction>
</comment>
<evidence type="ECO:0000256" key="8">
    <source>
        <dbReference type="ARBA" id="ARBA00022833"/>
    </source>
</evidence>
<feature type="binding site" evidence="15">
    <location>
        <position position="116"/>
    </location>
    <ligand>
        <name>Zn(2+)</name>
        <dbReference type="ChEBI" id="CHEBI:29105"/>
        <note>catalytic</note>
    </ligand>
</feature>
<dbReference type="NCBIfam" id="TIGR00326">
    <property type="entry name" value="eubact_ribD"/>
    <property type="match status" value="1"/>
</dbReference>
<dbReference type="Gene3D" id="3.40.430.10">
    <property type="entry name" value="Dihydrofolate Reductase, subunit A"/>
    <property type="match status" value="1"/>
</dbReference>